<dbReference type="SUPFAM" id="SSF110087">
    <property type="entry name" value="DR1885-like metal-binding protein"/>
    <property type="match status" value="1"/>
</dbReference>
<name>A0ABS0GEZ1_9VIBR</name>
<dbReference type="Gene3D" id="2.60.40.1890">
    <property type="entry name" value="PCu(A)C copper chaperone"/>
    <property type="match status" value="1"/>
</dbReference>
<keyword evidence="1" id="KW-0732">Signal</keyword>
<reference evidence="2 3" key="1">
    <citation type="submission" date="2020-11" db="EMBL/GenBank/DDBJ databases">
        <title>Vibrio nitrifigilis sp. nov., a marine nitrogen-fixing bacterium isolated from the lagoon sediment of an islet inside an atoll.</title>
        <authorList>
            <person name="Wang L.-T."/>
            <person name="Shieh W.Y."/>
        </authorList>
    </citation>
    <scope>NUCLEOTIDE SEQUENCE [LARGE SCALE GENOMIC DNA]</scope>
    <source>
        <strain evidence="2 3">NFV-1</strain>
    </source>
</reference>
<gene>
    <name evidence="2" type="ORF">I1A42_10410</name>
</gene>
<protein>
    <submittedName>
        <fullName evidence="2">Copper chaperone PCu(A)C</fullName>
    </submittedName>
</protein>
<dbReference type="Proteomes" id="UP000597206">
    <property type="component" value="Unassembled WGS sequence"/>
</dbReference>
<dbReference type="EMBL" id="JADPMR010000001">
    <property type="protein sequence ID" value="MBF9000978.1"/>
    <property type="molecule type" value="Genomic_DNA"/>
</dbReference>
<evidence type="ECO:0000313" key="2">
    <source>
        <dbReference type="EMBL" id="MBF9000978.1"/>
    </source>
</evidence>
<dbReference type="RefSeq" id="WP_196123439.1">
    <property type="nucleotide sequence ID" value="NZ_JADPMR010000001.1"/>
</dbReference>
<dbReference type="InterPro" id="IPR036182">
    <property type="entry name" value="PCuAC_sf"/>
</dbReference>
<feature type="signal peptide" evidence="1">
    <location>
        <begin position="1"/>
        <end position="24"/>
    </location>
</feature>
<dbReference type="InterPro" id="IPR007410">
    <property type="entry name" value="LpqE-like"/>
</dbReference>
<accession>A0ABS0GEZ1</accession>
<comment type="caution">
    <text evidence="2">The sequence shown here is derived from an EMBL/GenBank/DDBJ whole genome shotgun (WGS) entry which is preliminary data.</text>
</comment>
<organism evidence="2 3">
    <name type="scientific">Vibrio nitrifigilis</name>
    <dbReference type="NCBI Taxonomy" id="2789781"/>
    <lineage>
        <taxon>Bacteria</taxon>
        <taxon>Pseudomonadati</taxon>
        <taxon>Pseudomonadota</taxon>
        <taxon>Gammaproteobacteria</taxon>
        <taxon>Vibrionales</taxon>
        <taxon>Vibrionaceae</taxon>
        <taxon>Vibrio</taxon>
    </lineage>
</organism>
<feature type="chain" id="PRO_5046345087" evidence="1">
    <location>
        <begin position="25"/>
        <end position="150"/>
    </location>
</feature>
<evidence type="ECO:0000256" key="1">
    <source>
        <dbReference type="SAM" id="SignalP"/>
    </source>
</evidence>
<evidence type="ECO:0000313" key="3">
    <source>
        <dbReference type="Proteomes" id="UP000597206"/>
    </source>
</evidence>
<proteinExistence type="predicted"/>
<dbReference type="InterPro" id="IPR058248">
    <property type="entry name" value="Lxx211020-like"/>
</dbReference>
<keyword evidence="3" id="KW-1185">Reference proteome</keyword>
<sequence>MTCCSWLKQISVLLFSLVSMASFAAPTAHQIEVGQAEIFLPQAGAHATGSKMTIYNRSDKPLIINKVVGEEFKQIMLHKTKFEGGKRVMFMVKHLIIGPHQQLAMTPNTAHVMLMGFKHPLKKGELVSLTLMTNQGEVPVIARVAPMHLR</sequence>
<dbReference type="Pfam" id="PF04314">
    <property type="entry name" value="PCuAC"/>
    <property type="match status" value="1"/>
</dbReference>
<dbReference type="PANTHER" id="PTHR36302">
    <property type="entry name" value="BLR7088 PROTEIN"/>
    <property type="match status" value="1"/>
</dbReference>
<dbReference type="PANTHER" id="PTHR36302:SF1">
    <property type="entry name" value="COPPER CHAPERONE PCU(A)C"/>
    <property type="match status" value="1"/>
</dbReference>